<proteinExistence type="predicted"/>
<protein>
    <submittedName>
        <fullName evidence="2">Uncharacterized protein</fullName>
    </submittedName>
</protein>
<keyword evidence="3" id="KW-1185">Reference proteome</keyword>
<dbReference type="Proteomes" id="UP001157017">
    <property type="component" value="Unassembled WGS sequence"/>
</dbReference>
<feature type="region of interest" description="Disordered" evidence="1">
    <location>
        <begin position="65"/>
        <end position="108"/>
    </location>
</feature>
<dbReference type="EMBL" id="BSUZ01000001">
    <property type="protein sequence ID" value="GMA86771.1"/>
    <property type="molecule type" value="Genomic_DNA"/>
</dbReference>
<feature type="compositionally biased region" description="Polar residues" evidence="1">
    <location>
        <begin position="1"/>
        <end position="10"/>
    </location>
</feature>
<evidence type="ECO:0000313" key="3">
    <source>
        <dbReference type="Proteomes" id="UP001157017"/>
    </source>
</evidence>
<accession>A0ABQ6JEZ6</accession>
<comment type="caution">
    <text evidence="2">The sequence shown here is derived from an EMBL/GenBank/DDBJ whole genome shotgun (WGS) entry which is preliminary data.</text>
</comment>
<reference evidence="3" key="1">
    <citation type="journal article" date="2019" name="Int. J. Syst. Evol. Microbiol.">
        <title>The Global Catalogue of Microorganisms (GCM) 10K type strain sequencing project: providing services to taxonomists for standard genome sequencing and annotation.</title>
        <authorList>
            <consortium name="The Broad Institute Genomics Platform"/>
            <consortium name="The Broad Institute Genome Sequencing Center for Infectious Disease"/>
            <person name="Wu L."/>
            <person name="Ma J."/>
        </authorList>
    </citation>
    <scope>NUCLEOTIDE SEQUENCE [LARGE SCALE GENOMIC DNA]</scope>
    <source>
        <strain evidence="3">NBRC 108730</strain>
    </source>
</reference>
<name>A0ABQ6JEZ6_9ACTN</name>
<organism evidence="2 3">
    <name type="scientific">Angustibacter aerolatus</name>
    <dbReference type="NCBI Taxonomy" id="1162965"/>
    <lineage>
        <taxon>Bacteria</taxon>
        <taxon>Bacillati</taxon>
        <taxon>Actinomycetota</taxon>
        <taxon>Actinomycetes</taxon>
        <taxon>Kineosporiales</taxon>
        <taxon>Kineosporiaceae</taxon>
    </lineage>
</organism>
<evidence type="ECO:0000313" key="2">
    <source>
        <dbReference type="EMBL" id="GMA86771.1"/>
    </source>
</evidence>
<evidence type="ECO:0000256" key="1">
    <source>
        <dbReference type="SAM" id="MobiDB-lite"/>
    </source>
</evidence>
<feature type="region of interest" description="Disordered" evidence="1">
    <location>
        <begin position="1"/>
        <end position="42"/>
    </location>
</feature>
<sequence length="108" mass="11399">MCHSTASDQNAVLPAGPFHHASCSSSTWLTTPRGRIGTAPSHSVPIGVDSRVAPSSALTATAAQYVGTMRRNRPRQNALVPPGQPSRSPRHATRPSEKPDTTMNTETA</sequence>
<gene>
    <name evidence="2" type="ORF">GCM10025868_20210</name>
</gene>